<proteinExistence type="predicted"/>
<dbReference type="PANTHER" id="PTHR46797:SF1">
    <property type="entry name" value="METHYLPHOSPHONATE SYNTHASE"/>
    <property type="match status" value="1"/>
</dbReference>
<dbReference type="Gene3D" id="1.10.260.40">
    <property type="entry name" value="lambda repressor-like DNA-binding domains"/>
    <property type="match status" value="1"/>
</dbReference>
<dbReference type="PANTHER" id="PTHR46797">
    <property type="entry name" value="HTH-TYPE TRANSCRIPTIONAL REGULATOR"/>
    <property type="match status" value="1"/>
</dbReference>
<accession>A6GIW8</accession>
<protein>
    <submittedName>
        <fullName evidence="3">DNA-binding protein</fullName>
    </submittedName>
</protein>
<keyword evidence="1 3" id="KW-0238">DNA-binding</keyword>
<dbReference type="GO" id="GO:0005829">
    <property type="term" value="C:cytosol"/>
    <property type="evidence" value="ECO:0007669"/>
    <property type="project" value="TreeGrafter"/>
</dbReference>
<sequence>MQSLDARGELVGAEILGLDPRGFGKHLRNLRNARGLTQEVLAERANLSSDTIRRLEHGTFSPTLNTLLRLASGYGLRLSTLLASYEIGMLPLERELADLLIGRSEKDLRMLLEVAKVLLRDWGDESDEPDAPEES</sequence>
<dbReference type="eggNOG" id="COG1813">
    <property type="taxonomic scope" value="Bacteria"/>
</dbReference>
<dbReference type="GO" id="GO:0003677">
    <property type="term" value="F:DNA binding"/>
    <property type="evidence" value="ECO:0007669"/>
    <property type="project" value="UniProtKB-KW"/>
</dbReference>
<comment type="caution">
    <text evidence="3">The sequence shown here is derived from an EMBL/GenBank/DDBJ whole genome shotgun (WGS) entry which is preliminary data.</text>
</comment>
<dbReference type="InterPro" id="IPR001387">
    <property type="entry name" value="Cro/C1-type_HTH"/>
</dbReference>
<dbReference type="EMBL" id="ABCS01000144">
    <property type="protein sequence ID" value="EDM74203.1"/>
    <property type="molecule type" value="Genomic_DNA"/>
</dbReference>
<dbReference type="SMART" id="SM00530">
    <property type="entry name" value="HTH_XRE"/>
    <property type="match status" value="1"/>
</dbReference>
<evidence type="ECO:0000313" key="3">
    <source>
        <dbReference type="EMBL" id="EDM74203.1"/>
    </source>
</evidence>
<keyword evidence="4" id="KW-1185">Reference proteome</keyword>
<dbReference type="CDD" id="cd00093">
    <property type="entry name" value="HTH_XRE"/>
    <property type="match status" value="1"/>
</dbReference>
<dbReference type="AlphaFoldDB" id="A6GIW8"/>
<dbReference type="STRING" id="391625.PPSIR1_17635"/>
<evidence type="ECO:0000256" key="1">
    <source>
        <dbReference type="ARBA" id="ARBA00023125"/>
    </source>
</evidence>
<dbReference type="PROSITE" id="PS50943">
    <property type="entry name" value="HTH_CROC1"/>
    <property type="match status" value="1"/>
</dbReference>
<reference evidence="3 4" key="1">
    <citation type="submission" date="2007-06" db="EMBL/GenBank/DDBJ databases">
        <authorList>
            <person name="Shimkets L."/>
            <person name="Ferriera S."/>
            <person name="Johnson J."/>
            <person name="Kravitz S."/>
            <person name="Beeson K."/>
            <person name="Sutton G."/>
            <person name="Rogers Y.-H."/>
            <person name="Friedman R."/>
            <person name="Frazier M."/>
            <person name="Venter J.C."/>
        </authorList>
    </citation>
    <scope>NUCLEOTIDE SEQUENCE [LARGE SCALE GENOMIC DNA]</scope>
    <source>
        <strain evidence="3 4">SIR-1</strain>
    </source>
</reference>
<dbReference type="Pfam" id="PF13560">
    <property type="entry name" value="HTH_31"/>
    <property type="match status" value="1"/>
</dbReference>
<dbReference type="InterPro" id="IPR050807">
    <property type="entry name" value="TransReg_Diox_bact_type"/>
</dbReference>
<evidence type="ECO:0000313" key="4">
    <source>
        <dbReference type="Proteomes" id="UP000005801"/>
    </source>
</evidence>
<dbReference type="InterPro" id="IPR010982">
    <property type="entry name" value="Lambda_DNA-bd_dom_sf"/>
</dbReference>
<dbReference type="GO" id="GO:0003700">
    <property type="term" value="F:DNA-binding transcription factor activity"/>
    <property type="evidence" value="ECO:0007669"/>
    <property type="project" value="TreeGrafter"/>
</dbReference>
<feature type="domain" description="HTH cro/C1-type" evidence="2">
    <location>
        <begin position="27"/>
        <end position="81"/>
    </location>
</feature>
<evidence type="ECO:0000259" key="2">
    <source>
        <dbReference type="PROSITE" id="PS50943"/>
    </source>
</evidence>
<dbReference type="Proteomes" id="UP000005801">
    <property type="component" value="Unassembled WGS sequence"/>
</dbReference>
<dbReference type="SUPFAM" id="SSF47413">
    <property type="entry name" value="lambda repressor-like DNA-binding domains"/>
    <property type="match status" value="1"/>
</dbReference>
<gene>
    <name evidence="3" type="ORF">PPSIR1_17635</name>
</gene>
<name>A6GIW8_9BACT</name>
<organism evidence="3 4">
    <name type="scientific">Plesiocystis pacifica SIR-1</name>
    <dbReference type="NCBI Taxonomy" id="391625"/>
    <lineage>
        <taxon>Bacteria</taxon>
        <taxon>Pseudomonadati</taxon>
        <taxon>Myxococcota</taxon>
        <taxon>Polyangia</taxon>
        <taxon>Nannocystales</taxon>
        <taxon>Nannocystaceae</taxon>
        <taxon>Plesiocystis</taxon>
    </lineage>
</organism>